<gene>
    <name evidence="1" type="ORF">CLF_105848</name>
</gene>
<proteinExistence type="predicted"/>
<dbReference type="EMBL" id="DF143134">
    <property type="protein sequence ID" value="GAA51289.1"/>
    <property type="molecule type" value="Genomic_DNA"/>
</dbReference>
<organism evidence="1 2">
    <name type="scientific">Clonorchis sinensis</name>
    <name type="common">Chinese liver fluke</name>
    <dbReference type="NCBI Taxonomy" id="79923"/>
    <lineage>
        <taxon>Eukaryota</taxon>
        <taxon>Metazoa</taxon>
        <taxon>Spiralia</taxon>
        <taxon>Lophotrochozoa</taxon>
        <taxon>Platyhelminthes</taxon>
        <taxon>Trematoda</taxon>
        <taxon>Digenea</taxon>
        <taxon>Opisthorchiida</taxon>
        <taxon>Opisthorchiata</taxon>
        <taxon>Opisthorchiidae</taxon>
        <taxon>Clonorchis</taxon>
    </lineage>
</organism>
<evidence type="ECO:0000313" key="1">
    <source>
        <dbReference type="EMBL" id="GAA51289.1"/>
    </source>
</evidence>
<protein>
    <submittedName>
        <fullName evidence="1">Uncharacterized protein</fullName>
    </submittedName>
</protein>
<name>G7YEA4_CLOSI</name>
<reference key="2">
    <citation type="submission" date="2011-10" db="EMBL/GenBank/DDBJ databases">
        <title>The genome and transcriptome sequence of Clonorchis sinensis provide insights into the carcinogenic liver fluke.</title>
        <authorList>
            <person name="Wang X."/>
            <person name="Huang Y."/>
            <person name="Chen W."/>
            <person name="Liu H."/>
            <person name="Guo L."/>
            <person name="Chen Y."/>
            <person name="Luo F."/>
            <person name="Zhou W."/>
            <person name="Sun J."/>
            <person name="Mao Q."/>
            <person name="Liang P."/>
            <person name="Zhou C."/>
            <person name="Tian Y."/>
            <person name="Men J."/>
            <person name="Lv X."/>
            <person name="Huang L."/>
            <person name="Zhou J."/>
            <person name="Hu Y."/>
            <person name="Li R."/>
            <person name="Zhang F."/>
            <person name="Lei H."/>
            <person name="Li X."/>
            <person name="Hu X."/>
            <person name="Liang C."/>
            <person name="Xu J."/>
            <person name="Wu Z."/>
            <person name="Yu X."/>
        </authorList>
    </citation>
    <scope>NUCLEOTIDE SEQUENCE</scope>
    <source>
        <strain>Henan</strain>
    </source>
</reference>
<keyword evidence="2" id="KW-1185">Reference proteome</keyword>
<dbReference type="AlphaFoldDB" id="G7YEA4"/>
<evidence type="ECO:0000313" key="2">
    <source>
        <dbReference type="Proteomes" id="UP000008909"/>
    </source>
</evidence>
<dbReference type="Proteomes" id="UP000008909">
    <property type="component" value="Unassembled WGS sequence"/>
</dbReference>
<feature type="non-terminal residue" evidence="1">
    <location>
        <position position="216"/>
    </location>
</feature>
<accession>G7YEA4</accession>
<reference evidence="1" key="1">
    <citation type="journal article" date="2011" name="Genome Biol.">
        <title>The draft genome of the carcinogenic human liver fluke Clonorchis sinensis.</title>
        <authorList>
            <person name="Wang X."/>
            <person name="Chen W."/>
            <person name="Huang Y."/>
            <person name="Sun J."/>
            <person name="Men J."/>
            <person name="Liu H."/>
            <person name="Luo F."/>
            <person name="Guo L."/>
            <person name="Lv X."/>
            <person name="Deng C."/>
            <person name="Zhou C."/>
            <person name="Fan Y."/>
            <person name="Li X."/>
            <person name="Huang L."/>
            <person name="Hu Y."/>
            <person name="Liang C."/>
            <person name="Hu X."/>
            <person name="Xu J."/>
            <person name="Yu X."/>
        </authorList>
    </citation>
    <scope>NUCLEOTIDE SEQUENCE [LARGE SCALE GENOMIC DNA]</scope>
    <source>
        <strain evidence="1">Henan</strain>
    </source>
</reference>
<sequence length="216" mass="24964">MDYRYITLIGREDIFLSSTRKMKVVSDAPTVMQILQPLELSACCSNTWCKRREEFSAEIDLDDRTLHVNVVTGLKRTTYCISSTGSMLSTTTDATTTNRPARNWLVKSQPCLIDGFSKWPDEGLLNKHCQRFWQLARDISRIKRQNIQMLRVDILQRWFALQMGVQPTQQAARKISGTSRNPKKLIAFFRSFLDVITVYETHATNRYGYVFKAPNI</sequence>